<gene>
    <name evidence="8" type="primary">AVEN_2103_1</name>
    <name evidence="8" type="ORF">CDAR_222631</name>
</gene>
<evidence type="ECO:0000256" key="6">
    <source>
        <dbReference type="SAM" id="MobiDB-lite"/>
    </source>
</evidence>
<feature type="region of interest" description="Disordered" evidence="6">
    <location>
        <begin position="242"/>
        <end position="267"/>
    </location>
</feature>
<keyword evidence="4 7" id="KW-1133">Transmembrane helix</keyword>
<feature type="transmembrane region" description="Helical" evidence="7">
    <location>
        <begin position="628"/>
        <end position="648"/>
    </location>
</feature>
<feature type="transmembrane region" description="Helical" evidence="7">
    <location>
        <begin position="536"/>
        <end position="562"/>
    </location>
</feature>
<dbReference type="GO" id="GO:0022857">
    <property type="term" value="F:transmembrane transporter activity"/>
    <property type="evidence" value="ECO:0007669"/>
    <property type="project" value="InterPro"/>
</dbReference>
<evidence type="ECO:0000256" key="3">
    <source>
        <dbReference type="ARBA" id="ARBA00022692"/>
    </source>
</evidence>
<evidence type="ECO:0000313" key="8">
    <source>
        <dbReference type="EMBL" id="GIX83376.1"/>
    </source>
</evidence>
<dbReference type="Proteomes" id="UP001054837">
    <property type="component" value="Unassembled WGS sequence"/>
</dbReference>
<organism evidence="8 9">
    <name type="scientific">Caerostris darwini</name>
    <dbReference type="NCBI Taxonomy" id="1538125"/>
    <lineage>
        <taxon>Eukaryota</taxon>
        <taxon>Metazoa</taxon>
        <taxon>Ecdysozoa</taxon>
        <taxon>Arthropoda</taxon>
        <taxon>Chelicerata</taxon>
        <taxon>Arachnida</taxon>
        <taxon>Araneae</taxon>
        <taxon>Araneomorphae</taxon>
        <taxon>Entelegynae</taxon>
        <taxon>Araneoidea</taxon>
        <taxon>Araneidae</taxon>
        <taxon>Caerostris</taxon>
    </lineage>
</organism>
<evidence type="ECO:0008006" key="10">
    <source>
        <dbReference type="Google" id="ProtNLM"/>
    </source>
</evidence>
<dbReference type="GO" id="GO:0016020">
    <property type="term" value="C:membrane"/>
    <property type="evidence" value="ECO:0007669"/>
    <property type="project" value="UniProtKB-SubCell"/>
</dbReference>
<comment type="subcellular location">
    <subcellularLocation>
        <location evidence="1">Membrane</location>
        <topology evidence="1">Multi-pass membrane protein</topology>
    </subcellularLocation>
</comment>
<feature type="compositionally biased region" description="Basic and acidic residues" evidence="6">
    <location>
        <begin position="242"/>
        <end position="258"/>
    </location>
</feature>
<dbReference type="PANTHER" id="PTHR43385">
    <property type="entry name" value="RIBOFLAVIN TRANSPORTER RIBJ"/>
    <property type="match status" value="1"/>
</dbReference>
<feature type="transmembrane region" description="Helical" evidence="7">
    <location>
        <begin position="155"/>
        <end position="175"/>
    </location>
</feature>
<feature type="transmembrane region" description="Helical" evidence="7">
    <location>
        <begin position="601"/>
        <end position="622"/>
    </location>
</feature>
<feature type="transmembrane region" description="Helical" evidence="7">
    <location>
        <begin position="693"/>
        <end position="711"/>
    </location>
</feature>
<dbReference type="Gene3D" id="1.20.1250.20">
    <property type="entry name" value="MFS general substrate transporter like domains"/>
    <property type="match status" value="2"/>
</dbReference>
<evidence type="ECO:0000256" key="5">
    <source>
        <dbReference type="ARBA" id="ARBA00023136"/>
    </source>
</evidence>
<comment type="caution">
    <text evidence="8">The sequence shown here is derived from an EMBL/GenBank/DDBJ whole genome shotgun (WGS) entry which is preliminary data.</text>
</comment>
<dbReference type="InterPro" id="IPR052983">
    <property type="entry name" value="MFS_Riboflavin_Transporter"/>
</dbReference>
<dbReference type="InterPro" id="IPR011701">
    <property type="entry name" value="MFS"/>
</dbReference>
<proteinExistence type="predicted"/>
<dbReference type="EMBL" id="BPLQ01001616">
    <property type="protein sequence ID" value="GIX83376.1"/>
    <property type="molecule type" value="Genomic_DNA"/>
</dbReference>
<feature type="transmembrane region" description="Helical" evidence="7">
    <location>
        <begin position="187"/>
        <end position="207"/>
    </location>
</feature>
<protein>
    <recommendedName>
        <fullName evidence="10">Monocarboxylate transporter</fullName>
    </recommendedName>
</protein>
<dbReference type="AlphaFoldDB" id="A0AAV4NHE3"/>
<evidence type="ECO:0000256" key="7">
    <source>
        <dbReference type="SAM" id="Phobius"/>
    </source>
</evidence>
<evidence type="ECO:0000256" key="2">
    <source>
        <dbReference type="ARBA" id="ARBA00022448"/>
    </source>
</evidence>
<keyword evidence="2" id="KW-0813">Transport</keyword>
<evidence type="ECO:0000256" key="1">
    <source>
        <dbReference type="ARBA" id="ARBA00004141"/>
    </source>
</evidence>
<evidence type="ECO:0000256" key="4">
    <source>
        <dbReference type="ARBA" id="ARBA00022989"/>
    </source>
</evidence>
<evidence type="ECO:0000313" key="9">
    <source>
        <dbReference type="Proteomes" id="UP001054837"/>
    </source>
</evidence>
<keyword evidence="3 7" id="KW-0812">Transmembrane</keyword>
<feature type="transmembrane region" description="Helical" evidence="7">
    <location>
        <begin position="660"/>
        <end position="681"/>
    </location>
</feature>
<dbReference type="Pfam" id="PF07690">
    <property type="entry name" value="MFS_1"/>
    <property type="match status" value="2"/>
</dbReference>
<keyword evidence="9" id="KW-1185">Reference proteome</keyword>
<reference evidence="8 9" key="1">
    <citation type="submission" date="2021-06" db="EMBL/GenBank/DDBJ databases">
        <title>Caerostris darwini draft genome.</title>
        <authorList>
            <person name="Kono N."/>
            <person name="Arakawa K."/>
        </authorList>
    </citation>
    <scope>NUCLEOTIDE SEQUENCE [LARGE SCALE GENOMIC DNA]</scope>
</reference>
<feature type="transmembrane region" description="Helical" evidence="7">
    <location>
        <begin position="219"/>
        <end position="237"/>
    </location>
</feature>
<feature type="transmembrane region" description="Helical" evidence="7">
    <location>
        <begin position="59"/>
        <end position="89"/>
    </location>
</feature>
<dbReference type="PANTHER" id="PTHR43385:SF1">
    <property type="entry name" value="RIBOFLAVIN TRANSPORTER RIBJ"/>
    <property type="match status" value="1"/>
</dbReference>
<dbReference type="SUPFAM" id="SSF103473">
    <property type="entry name" value="MFS general substrate transporter"/>
    <property type="match status" value="1"/>
</dbReference>
<name>A0AAV4NHE3_9ARAC</name>
<sequence>MKRLAFKYSYAVRVGHYRKMTARARAETNLDAEREALLGTHDTIESQKRRWINGGPDCLVSWLVAFANFIINFLVVGLGRMSGILYIVFMHMFHADRQTASVPFSVQQAARNLFGPLAGILGQKYGVRSVTVVGGVIGALSVGGCYFVKDINSITLLWGLAFGLCTALTTTLNQVPIDEYFERHRTTAGGLAFSGGCVGAFLFPVVLEALISHYGMDGAFMGMGIILLIVIPAALTLRHPPWKKEKSSAKRKPDKEKPSTYNTFPVSGDLNKSLDSVLSNSNRFGVESPITFKGSPKDVSTKSSNLLDGSSGDITYKGLNLSDRSHPKHLNFTILRQNSEMVYQLFSLTMPPEAMLQDSILDTSPIVNELEELHKFLVKTRKPKRRPMDIGVIMDELTRSVHIVQVTNQTTPNDEDDGEPASYEDNPRWFFMATKLKELCETYNEEDIVHYFPSQLHDTLLKILDILKEMNRLIRATSLEQAVESINKNNTSNVIDIPTRHQRPSISSNGRKKKKEHSNSFLEHIITAIRLHKNPAFLLISMCRGVFMLTFIPMVTIVVDFAIDKGLTKDTGKYVIATLSLGDLVGRLCLGWITDSGCLGLPAYMVLAMLLLGCSTATLPFAHSEVSLFPAVLIFGMLQGSLFIRHQVLISRYMGSHEQTIGMGFINLLSGVLGFVIPYYLGYFRDNLGSYDRMFYLNGGICAFVGLLWLFEPYFKRYTSADQQQK</sequence>
<dbReference type="InterPro" id="IPR036259">
    <property type="entry name" value="MFS_trans_sf"/>
</dbReference>
<feature type="transmembrane region" description="Helical" evidence="7">
    <location>
        <begin position="574"/>
        <end position="594"/>
    </location>
</feature>
<accession>A0AAV4NHE3</accession>
<keyword evidence="5 7" id="KW-0472">Membrane</keyword>